<evidence type="ECO:0000256" key="3">
    <source>
        <dbReference type="ARBA" id="ARBA00022801"/>
    </source>
</evidence>
<dbReference type="GO" id="GO:0035008">
    <property type="term" value="P:positive regulation of melanization defense response"/>
    <property type="evidence" value="ECO:0007669"/>
    <property type="project" value="UniProtKB-ARBA"/>
</dbReference>
<dbReference type="FunFam" id="3.30.1640.30:FF:000001">
    <property type="entry name" value="Serine protease 7"/>
    <property type="match status" value="1"/>
</dbReference>
<evidence type="ECO:0000256" key="7">
    <source>
        <dbReference type="ARBA" id="ARBA00023180"/>
    </source>
</evidence>
<dbReference type="SMART" id="SM00680">
    <property type="entry name" value="CLIP"/>
    <property type="match status" value="1"/>
</dbReference>
<comment type="similarity">
    <text evidence="8 10">Belongs to the peptidase S1 family. CLIP subfamily.</text>
</comment>
<keyword evidence="6" id="KW-1015">Disulfide bond</keyword>
<dbReference type="CDD" id="cd00190">
    <property type="entry name" value="Tryp_SPc"/>
    <property type="match status" value="1"/>
</dbReference>
<comment type="subcellular location">
    <subcellularLocation>
        <location evidence="10">Secreted</location>
    </subcellularLocation>
</comment>
<dbReference type="EC" id="3.4.21.-" evidence="9"/>
<dbReference type="PRINTS" id="PR00722">
    <property type="entry name" value="CHYMOTRYPSIN"/>
</dbReference>
<keyword evidence="7" id="KW-0325">Glycoprotein</keyword>
<evidence type="ECO:0000313" key="14">
    <source>
        <dbReference type="Proteomes" id="UP001566132"/>
    </source>
</evidence>
<dbReference type="PROSITE" id="PS00135">
    <property type="entry name" value="TRYPSIN_SER"/>
    <property type="match status" value="1"/>
</dbReference>
<dbReference type="GO" id="GO:0005576">
    <property type="term" value="C:extracellular region"/>
    <property type="evidence" value="ECO:0007669"/>
    <property type="project" value="UniProtKB-SubCell"/>
</dbReference>
<evidence type="ECO:0000259" key="12">
    <source>
        <dbReference type="PROSITE" id="PS51888"/>
    </source>
</evidence>
<dbReference type="PANTHER" id="PTHR24256">
    <property type="entry name" value="TRYPTASE-RELATED"/>
    <property type="match status" value="1"/>
</dbReference>
<feature type="signal peptide" evidence="10">
    <location>
        <begin position="1"/>
        <end position="21"/>
    </location>
</feature>
<dbReference type="PROSITE" id="PS51888">
    <property type="entry name" value="CLIP"/>
    <property type="match status" value="1"/>
</dbReference>
<evidence type="ECO:0000256" key="4">
    <source>
        <dbReference type="ARBA" id="ARBA00022825"/>
    </source>
</evidence>
<sequence>MRNVSVFLLSIAALFFEYCYAEIGDYCTTPRREQGECISLINCEPLYVLLKKRPISSASADYLRRSQCGFIGTIPKVCCPSVNAPPATAIPGNTDDRLHSDTNGLDLLPSLDVCGVGLENRIYGGEKADLDDFPWMALIEYERPNRQRGFYCGGVLINSRYVLTAAHCLKGKDLPPNWKIVSVRLGEYNTDTEEDCVKVGPSQTHCAPPAVDVAVEQNIPHKDYDPHDLNQYNDIALLRLIRNVQFSDYIKPICLPKGHLLTKSYVNENLIVAGWGKTETRSESNIKLKLEVPVNTAETCTRQYSQANVRLGNTQLCAGGQKGKDSCRGDSGGPLMKYENTSNFYANWYSVGVVSFGPSPCGMENWPGVYTKVSSFVDWIVKNIKP</sequence>
<dbReference type="SMART" id="SM00020">
    <property type="entry name" value="Tryp_SPc"/>
    <property type="match status" value="1"/>
</dbReference>
<accession>A0ABD1F5C2</accession>
<dbReference type="Proteomes" id="UP001566132">
    <property type="component" value="Unassembled WGS sequence"/>
</dbReference>
<comment type="domain">
    <text evidence="10">The clip domain consists of 35-55 residues which are 'knitted' together usually by 3 conserved disulfide bonds forming a clip-like compact structure.</text>
</comment>
<evidence type="ECO:0000256" key="9">
    <source>
        <dbReference type="RuleBase" id="RU363034"/>
    </source>
</evidence>
<dbReference type="InterPro" id="IPR022700">
    <property type="entry name" value="CLIP"/>
</dbReference>
<dbReference type="InterPro" id="IPR043504">
    <property type="entry name" value="Peptidase_S1_PA_chymotrypsin"/>
</dbReference>
<dbReference type="InterPro" id="IPR018114">
    <property type="entry name" value="TRYPSIN_HIS"/>
</dbReference>
<keyword evidence="1 9" id="KW-0645">Protease</keyword>
<dbReference type="InterPro" id="IPR051487">
    <property type="entry name" value="Ser/Thr_Proteases_Immune/Dev"/>
</dbReference>
<keyword evidence="5" id="KW-0865">Zymogen</keyword>
<evidence type="ECO:0000256" key="5">
    <source>
        <dbReference type="ARBA" id="ARBA00023145"/>
    </source>
</evidence>
<keyword evidence="3 9" id="KW-0378">Hydrolase</keyword>
<dbReference type="AlphaFoldDB" id="A0ABD1F5C2"/>
<gene>
    <name evidence="13" type="ORF">ABEB36_002328</name>
</gene>
<dbReference type="InterPro" id="IPR038565">
    <property type="entry name" value="CLIP_sf"/>
</dbReference>
<dbReference type="Gene3D" id="2.40.10.10">
    <property type="entry name" value="Trypsin-like serine proteases"/>
    <property type="match status" value="2"/>
</dbReference>
<dbReference type="FunFam" id="2.40.10.10:FF:000028">
    <property type="entry name" value="Serine protease easter"/>
    <property type="match status" value="1"/>
</dbReference>
<feature type="domain" description="Peptidase S1" evidence="11">
    <location>
        <begin position="122"/>
        <end position="385"/>
    </location>
</feature>
<protein>
    <recommendedName>
        <fullName evidence="10">CLIP domain-containing serine protease</fullName>
        <ecNumber evidence="9">3.4.21.-</ecNumber>
    </recommendedName>
</protein>
<feature type="domain" description="Clip" evidence="12">
    <location>
        <begin position="26"/>
        <end position="79"/>
    </location>
</feature>
<dbReference type="InterPro" id="IPR009003">
    <property type="entry name" value="Peptidase_S1_PA"/>
</dbReference>
<feature type="chain" id="PRO_5044534921" description="CLIP domain-containing serine protease" evidence="10">
    <location>
        <begin position="22"/>
        <end position="386"/>
    </location>
</feature>
<dbReference type="Pfam" id="PF12032">
    <property type="entry name" value="CLIP"/>
    <property type="match status" value="1"/>
</dbReference>
<comment type="caution">
    <text evidence="13">The sequence shown here is derived from an EMBL/GenBank/DDBJ whole genome shotgun (WGS) entry which is preliminary data.</text>
</comment>
<evidence type="ECO:0000259" key="11">
    <source>
        <dbReference type="PROSITE" id="PS50240"/>
    </source>
</evidence>
<dbReference type="PROSITE" id="PS50240">
    <property type="entry name" value="TRYPSIN_DOM"/>
    <property type="match status" value="1"/>
</dbReference>
<keyword evidence="4 9" id="KW-0720">Serine protease</keyword>
<reference evidence="13 14" key="1">
    <citation type="submission" date="2024-05" db="EMBL/GenBank/DDBJ databases">
        <title>Genetic variation in Jamaican populations of the coffee berry borer (Hypothenemus hampei).</title>
        <authorList>
            <person name="Errbii M."/>
            <person name="Myrie A."/>
        </authorList>
    </citation>
    <scope>NUCLEOTIDE SEQUENCE [LARGE SCALE GENOMIC DNA]</scope>
    <source>
        <strain evidence="13">JA-Hopewell-2020-01-JO</strain>
        <tissue evidence="13">Whole body</tissue>
    </source>
</reference>
<proteinExistence type="inferred from homology"/>
<evidence type="ECO:0000256" key="6">
    <source>
        <dbReference type="ARBA" id="ARBA00023157"/>
    </source>
</evidence>
<evidence type="ECO:0000256" key="8">
    <source>
        <dbReference type="ARBA" id="ARBA00024195"/>
    </source>
</evidence>
<dbReference type="GO" id="GO:0004252">
    <property type="term" value="F:serine-type endopeptidase activity"/>
    <property type="evidence" value="ECO:0007669"/>
    <property type="project" value="UniProtKB-UniRule"/>
</dbReference>
<evidence type="ECO:0000256" key="1">
    <source>
        <dbReference type="ARBA" id="ARBA00022670"/>
    </source>
</evidence>
<dbReference type="InterPro" id="IPR001314">
    <property type="entry name" value="Peptidase_S1A"/>
</dbReference>
<keyword evidence="10" id="KW-0964">Secreted</keyword>
<dbReference type="InterPro" id="IPR001254">
    <property type="entry name" value="Trypsin_dom"/>
</dbReference>
<dbReference type="Pfam" id="PF00089">
    <property type="entry name" value="Trypsin"/>
    <property type="match status" value="1"/>
</dbReference>
<dbReference type="InterPro" id="IPR033116">
    <property type="entry name" value="TRYPSIN_SER"/>
</dbReference>
<dbReference type="PROSITE" id="PS00134">
    <property type="entry name" value="TRYPSIN_HIS"/>
    <property type="match status" value="1"/>
</dbReference>
<evidence type="ECO:0000256" key="10">
    <source>
        <dbReference type="RuleBase" id="RU366078"/>
    </source>
</evidence>
<keyword evidence="14" id="KW-1185">Reference proteome</keyword>
<dbReference type="GO" id="GO:0006508">
    <property type="term" value="P:proteolysis"/>
    <property type="evidence" value="ECO:0007669"/>
    <property type="project" value="UniProtKB-KW"/>
</dbReference>
<evidence type="ECO:0000313" key="13">
    <source>
        <dbReference type="EMBL" id="KAL1512801.1"/>
    </source>
</evidence>
<keyword evidence="2 10" id="KW-0732">Signal</keyword>
<dbReference type="FunFam" id="2.40.10.10:FF:000084">
    <property type="entry name" value="Serine protease easter"/>
    <property type="match status" value="1"/>
</dbReference>
<evidence type="ECO:0000256" key="2">
    <source>
        <dbReference type="ARBA" id="ARBA00022729"/>
    </source>
</evidence>
<name>A0ABD1F5C2_HYPHA</name>
<organism evidence="13 14">
    <name type="scientific">Hypothenemus hampei</name>
    <name type="common">Coffee berry borer</name>
    <dbReference type="NCBI Taxonomy" id="57062"/>
    <lineage>
        <taxon>Eukaryota</taxon>
        <taxon>Metazoa</taxon>
        <taxon>Ecdysozoa</taxon>
        <taxon>Arthropoda</taxon>
        <taxon>Hexapoda</taxon>
        <taxon>Insecta</taxon>
        <taxon>Pterygota</taxon>
        <taxon>Neoptera</taxon>
        <taxon>Endopterygota</taxon>
        <taxon>Coleoptera</taxon>
        <taxon>Polyphaga</taxon>
        <taxon>Cucujiformia</taxon>
        <taxon>Curculionidae</taxon>
        <taxon>Scolytinae</taxon>
        <taxon>Hypothenemus</taxon>
    </lineage>
</organism>
<dbReference type="EMBL" id="JBDJPC010000002">
    <property type="protein sequence ID" value="KAL1512801.1"/>
    <property type="molecule type" value="Genomic_DNA"/>
</dbReference>
<dbReference type="SUPFAM" id="SSF50494">
    <property type="entry name" value="Trypsin-like serine proteases"/>
    <property type="match status" value="1"/>
</dbReference>
<dbReference type="Gene3D" id="3.30.1640.30">
    <property type="match status" value="1"/>
</dbReference>